<feature type="domain" description="CD-NTase-associated protein 12/Pycsar effector protein TIR" evidence="10">
    <location>
        <begin position="5"/>
        <end position="128"/>
    </location>
</feature>
<evidence type="ECO:0000256" key="2">
    <source>
        <dbReference type="ARBA" id="ARBA00022801"/>
    </source>
</evidence>
<comment type="similarity">
    <text evidence="4">In the C-terminal section; belongs to the bacterial STING family.</text>
</comment>
<accession>A0A5M9GI98</accession>
<dbReference type="RefSeq" id="WP_141813387.1">
    <property type="nucleotide sequence ID" value="NZ_VFPL01000001.1"/>
</dbReference>
<dbReference type="InterPro" id="IPR046876">
    <property type="entry name" value="Prok_STING"/>
</dbReference>
<dbReference type="GO" id="GO:0050135">
    <property type="term" value="F:NADP+ nucleosidase activity"/>
    <property type="evidence" value="ECO:0007669"/>
    <property type="project" value="InterPro"/>
</dbReference>
<dbReference type="EC" id="3.2.2.5" evidence="5"/>
<name>A0A5M9GI98_9SPHI</name>
<proteinExistence type="inferred from homology"/>
<protein>
    <recommendedName>
        <fullName evidence="6">CD-NTase-associated protein 12</fullName>
        <ecNumber evidence="5">3.2.2.5</ecNumber>
    </recommendedName>
    <alternativeName>
        <fullName evidence="7">NAD(+) hydrolase</fullName>
    </alternativeName>
    <alternativeName>
        <fullName evidence="8">TIR-STING</fullName>
    </alternativeName>
</protein>
<dbReference type="InterPro" id="IPR019302">
    <property type="entry name" value="CAP12/PCTIR_TIR_dom"/>
</dbReference>
<evidence type="ECO:0000259" key="10">
    <source>
        <dbReference type="Pfam" id="PF10137"/>
    </source>
</evidence>
<evidence type="ECO:0000256" key="4">
    <source>
        <dbReference type="ARBA" id="ARBA00034315"/>
    </source>
</evidence>
<evidence type="ECO:0000256" key="6">
    <source>
        <dbReference type="ARBA" id="ARBA00034339"/>
    </source>
</evidence>
<keyword evidence="3" id="KW-0051">Antiviral defense</keyword>
<keyword evidence="13" id="KW-1185">Reference proteome</keyword>
<evidence type="ECO:0000259" key="11">
    <source>
        <dbReference type="Pfam" id="PF20300"/>
    </source>
</evidence>
<dbReference type="Proteomes" id="UP000322918">
    <property type="component" value="Unassembled WGS sequence"/>
</dbReference>
<keyword evidence="2" id="KW-0378">Hydrolase</keyword>
<evidence type="ECO:0000256" key="5">
    <source>
        <dbReference type="ARBA" id="ARBA00034327"/>
    </source>
</evidence>
<gene>
    <name evidence="12" type="ORF">F1649_22410</name>
</gene>
<evidence type="ECO:0000313" key="12">
    <source>
        <dbReference type="EMBL" id="KAA8474030.1"/>
    </source>
</evidence>
<evidence type="ECO:0000256" key="9">
    <source>
        <dbReference type="ARBA" id="ARBA00049230"/>
    </source>
</evidence>
<sequence length="312" mass="35371">MIKKKIFIGSSSEELPLAEIVKATLEKDFDVTIWNESLWDTAVFKINQNFLADLLKASLQYDYGILIGTEDDKVTVRGNDMLQPRDNVLFELGLFTGRLGSTKCAFLIEKNIKLLSDLAGLTLAKFDKTNPATLIKSTQQISQLFMASADDEINFFPSATLAAVYFENLVSPICKFVIENDGFESKGSTYKNCRLNIIVPEKIHGDVNLQFEKMKRQIATENVSFKYAGRPRYISIDTQIKDDTLVFIDFPTILTGINHAIANLLPNDFNNLSPDYNAILDRELRRFITTLKKLLIRHGFDEMVFVKRDSSI</sequence>
<dbReference type="AlphaFoldDB" id="A0A5M9GI98"/>
<organism evidence="12 13">
    <name type="scientific">Arcticibacter tournemirensis</name>
    <dbReference type="NCBI Taxonomy" id="699437"/>
    <lineage>
        <taxon>Bacteria</taxon>
        <taxon>Pseudomonadati</taxon>
        <taxon>Bacteroidota</taxon>
        <taxon>Sphingobacteriia</taxon>
        <taxon>Sphingobacteriales</taxon>
        <taxon>Sphingobacteriaceae</taxon>
        <taxon>Arcticibacter</taxon>
    </lineage>
</organism>
<evidence type="ECO:0000313" key="13">
    <source>
        <dbReference type="Proteomes" id="UP000322918"/>
    </source>
</evidence>
<dbReference type="GO" id="GO:0000166">
    <property type="term" value="F:nucleotide binding"/>
    <property type="evidence" value="ECO:0007669"/>
    <property type="project" value="UniProtKB-KW"/>
</dbReference>
<evidence type="ECO:0000256" key="1">
    <source>
        <dbReference type="ARBA" id="ARBA00022741"/>
    </source>
</evidence>
<feature type="domain" description="Prokaryotic STING" evidence="11">
    <location>
        <begin position="157"/>
        <end position="292"/>
    </location>
</feature>
<keyword evidence="12" id="KW-0238">DNA-binding</keyword>
<dbReference type="Pfam" id="PF10137">
    <property type="entry name" value="CAP12-PCTIR_TIR"/>
    <property type="match status" value="1"/>
</dbReference>
<dbReference type="Pfam" id="PF20300">
    <property type="entry name" value="prok_STING"/>
    <property type="match status" value="1"/>
</dbReference>
<dbReference type="GO" id="GO:0051607">
    <property type="term" value="P:defense response to virus"/>
    <property type="evidence" value="ECO:0007669"/>
    <property type="project" value="UniProtKB-KW"/>
</dbReference>
<evidence type="ECO:0000256" key="7">
    <source>
        <dbReference type="ARBA" id="ARBA00034355"/>
    </source>
</evidence>
<dbReference type="OrthoDB" id="5497289at2"/>
<dbReference type="CDD" id="cd22659">
    <property type="entry name" value="STING_bact-like"/>
    <property type="match status" value="1"/>
</dbReference>
<comment type="catalytic activity">
    <reaction evidence="9">
        <text>NAD(+) + H2O = ADP-D-ribose + nicotinamide + H(+)</text>
        <dbReference type="Rhea" id="RHEA:16301"/>
        <dbReference type="ChEBI" id="CHEBI:15377"/>
        <dbReference type="ChEBI" id="CHEBI:15378"/>
        <dbReference type="ChEBI" id="CHEBI:17154"/>
        <dbReference type="ChEBI" id="CHEBI:57540"/>
        <dbReference type="ChEBI" id="CHEBI:57967"/>
        <dbReference type="EC" id="3.2.2.5"/>
    </reaction>
</comment>
<dbReference type="GO" id="GO:0003953">
    <property type="term" value="F:NAD+ nucleosidase activity"/>
    <property type="evidence" value="ECO:0007669"/>
    <property type="project" value="UniProtKB-EC"/>
</dbReference>
<keyword evidence="1" id="KW-0547">Nucleotide-binding</keyword>
<dbReference type="EMBL" id="VWNE01000067">
    <property type="protein sequence ID" value="KAA8474030.1"/>
    <property type="molecule type" value="Genomic_DNA"/>
</dbReference>
<dbReference type="GO" id="GO:0003677">
    <property type="term" value="F:DNA binding"/>
    <property type="evidence" value="ECO:0007669"/>
    <property type="project" value="UniProtKB-KW"/>
</dbReference>
<comment type="caution">
    <text evidence="12">The sequence shown here is derived from an EMBL/GenBank/DDBJ whole genome shotgun (WGS) entry which is preliminary data.</text>
</comment>
<evidence type="ECO:0000256" key="3">
    <source>
        <dbReference type="ARBA" id="ARBA00023118"/>
    </source>
</evidence>
<evidence type="ECO:0000256" key="8">
    <source>
        <dbReference type="ARBA" id="ARBA00034366"/>
    </source>
</evidence>
<reference evidence="12 13" key="1">
    <citation type="submission" date="2019-09" db="EMBL/GenBank/DDBJ databases">
        <title>Pararcticibacter amylolyticus gen. nov., sp. nov., isolated from a rottenly hemp rope, and reclassification of Pedobacter tournemirensis as Pararcticibacter tournemirensis comb. nov.</title>
        <authorList>
            <person name="Cai Y."/>
        </authorList>
    </citation>
    <scope>NUCLEOTIDE SEQUENCE [LARGE SCALE GENOMIC DNA]</scope>
    <source>
        <strain evidence="12 13">TF5-37.2-LB10</strain>
    </source>
</reference>